<dbReference type="GO" id="GO:0008270">
    <property type="term" value="F:zinc ion binding"/>
    <property type="evidence" value="ECO:0007669"/>
    <property type="project" value="UniProtKB-UniRule"/>
</dbReference>
<comment type="function">
    <text evidence="10">Catalyzes the NAD(P)-dependent oxidation of 4-(phosphooxy)-L-threonine (HTP) into 2-amino-3-oxo-4-(phosphooxy)butyric acid which spontaneously decarboxylates to form 3-amino-2-oxopropyl phosphate (AHAP).</text>
</comment>
<evidence type="ECO:0000256" key="5">
    <source>
        <dbReference type="ARBA" id="ARBA00022857"/>
    </source>
</evidence>
<keyword evidence="8 10" id="KW-0664">Pyridoxine biosynthesis</keyword>
<protein>
    <recommendedName>
        <fullName evidence="10">4-hydroxythreonine-4-phosphate dehydrogenase</fullName>
        <ecNumber evidence="10">1.1.1.262</ecNumber>
    </recommendedName>
    <alternativeName>
        <fullName evidence="10">4-(phosphohydroxy)-L-threonine dehydrogenase</fullName>
    </alternativeName>
</protein>
<dbReference type="PANTHER" id="PTHR30004:SF5">
    <property type="entry name" value="4-HYDROXYTHREONINE-4-PHOSPHATE DEHYDROGENASE"/>
    <property type="match status" value="1"/>
</dbReference>
<feature type="binding site" evidence="10">
    <location>
        <position position="280"/>
    </location>
    <ligand>
        <name>a divalent metal cation</name>
        <dbReference type="ChEBI" id="CHEBI:60240"/>
        <note>ligand shared between dimeric partners</note>
    </ligand>
</feature>
<feature type="binding site" evidence="10">
    <location>
        <position position="225"/>
    </location>
    <ligand>
        <name>a divalent metal cation</name>
        <dbReference type="ChEBI" id="CHEBI:60240"/>
        <note>ligand shared between dimeric partners</note>
    </ligand>
</feature>
<feature type="binding site" evidence="10">
    <location>
        <position position="288"/>
    </location>
    <ligand>
        <name>substrate</name>
    </ligand>
</feature>
<comment type="catalytic activity">
    <reaction evidence="10">
        <text>4-(phosphooxy)-L-threonine + NAD(+) = 3-amino-2-oxopropyl phosphate + CO2 + NADH</text>
        <dbReference type="Rhea" id="RHEA:32275"/>
        <dbReference type="ChEBI" id="CHEBI:16526"/>
        <dbReference type="ChEBI" id="CHEBI:57279"/>
        <dbReference type="ChEBI" id="CHEBI:57540"/>
        <dbReference type="ChEBI" id="CHEBI:57945"/>
        <dbReference type="ChEBI" id="CHEBI:58452"/>
        <dbReference type="EC" id="1.1.1.262"/>
    </reaction>
</comment>
<organism evidence="12 13">
    <name type="scientific">Candidatus Thiodictyon syntrophicum</name>
    <dbReference type="NCBI Taxonomy" id="1166950"/>
    <lineage>
        <taxon>Bacteria</taxon>
        <taxon>Pseudomonadati</taxon>
        <taxon>Pseudomonadota</taxon>
        <taxon>Gammaproteobacteria</taxon>
        <taxon>Chromatiales</taxon>
        <taxon>Chromatiaceae</taxon>
        <taxon>Thiodictyon</taxon>
    </lineage>
</organism>
<comment type="subunit">
    <text evidence="10">Homodimer.</text>
</comment>
<evidence type="ECO:0000256" key="1">
    <source>
        <dbReference type="ARBA" id="ARBA00022490"/>
    </source>
</evidence>
<comment type="subcellular location">
    <subcellularLocation>
        <location evidence="10">Cytoplasm</location>
    </subcellularLocation>
</comment>
<dbReference type="Gene3D" id="3.40.718.10">
    <property type="entry name" value="Isopropylmalate Dehydrogenase"/>
    <property type="match status" value="1"/>
</dbReference>
<evidence type="ECO:0000256" key="7">
    <source>
        <dbReference type="ARBA" id="ARBA00023027"/>
    </source>
</evidence>
<evidence type="ECO:0000256" key="10">
    <source>
        <dbReference type="HAMAP-Rule" id="MF_00536"/>
    </source>
</evidence>
<accession>A0A2K8U481</accession>
<dbReference type="SUPFAM" id="SSF53659">
    <property type="entry name" value="Isocitrate/Isopropylmalate dehydrogenase-like"/>
    <property type="match status" value="1"/>
</dbReference>
<dbReference type="GO" id="GO:0042823">
    <property type="term" value="P:pyridoxal phosphate biosynthetic process"/>
    <property type="evidence" value="ECO:0007669"/>
    <property type="project" value="UniProtKB-UniRule"/>
</dbReference>
<name>A0A2K8U481_9GAMM</name>
<dbReference type="EMBL" id="CP020370">
    <property type="protein sequence ID" value="AUB80388.1"/>
    <property type="molecule type" value="Genomic_DNA"/>
</dbReference>
<comment type="similarity">
    <text evidence="10">Belongs to the PdxA family.</text>
</comment>
<keyword evidence="13" id="KW-1185">Reference proteome</keyword>
<keyword evidence="6 10" id="KW-0560">Oxidoreductase</keyword>
<feature type="binding site" evidence="10">
    <location>
        <position position="306"/>
    </location>
    <ligand>
        <name>substrate</name>
    </ligand>
</feature>
<dbReference type="GO" id="GO:0000287">
    <property type="term" value="F:magnesium ion binding"/>
    <property type="evidence" value="ECO:0007669"/>
    <property type="project" value="UniProtKB-UniRule"/>
</dbReference>
<dbReference type="EC" id="1.1.1.262" evidence="10"/>
<dbReference type="KEGG" id="tsy:THSYN_05090"/>
<feature type="binding site" evidence="10">
    <location>
        <position position="297"/>
    </location>
    <ligand>
        <name>substrate</name>
    </ligand>
</feature>
<gene>
    <name evidence="10" type="primary">pdxA</name>
    <name evidence="12" type="ORF">THSYN_05090</name>
</gene>
<keyword evidence="5 10" id="KW-0521">NADP</keyword>
<dbReference type="NCBIfam" id="TIGR00557">
    <property type="entry name" value="pdxA"/>
    <property type="match status" value="1"/>
</dbReference>
<dbReference type="GO" id="GO:0050897">
    <property type="term" value="F:cobalt ion binding"/>
    <property type="evidence" value="ECO:0007669"/>
    <property type="project" value="UniProtKB-UniRule"/>
</dbReference>
<keyword evidence="7 10" id="KW-0520">NAD</keyword>
<dbReference type="GO" id="GO:0005737">
    <property type="term" value="C:cytoplasm"/>
    <property type="evidence" value="ECO:0007669"/>
    <property type="project" value="UniProtKB-SubCell"/>
</dbReference>
<dbReference type="AlphaFoldDB" id="A0A2K8U481"/>
<feature type="binding site" evidence="10">
    <location>
        <position position="180"/>
    </location>
    <ligand>
        <name>a divalent metal cation</name>
        <dbReference type="ChEBI" id="CHEBI:60240"/>
        <note>ligand shared between dimeric partners</note>
    </ligand>
</feature>
<dbReference type="Pfam" id="PF04166">
    <property type="entry name" value="PdxA"/>
    <property type="match status" value="1"/>
</dbReference>
<evidence type="ECO:0000256" key="9">
    <source>
        <dbReference type="ARBA" id="ARBA00023285"/>
    </source>
</evidence>
<keyword evidence="9 10" id="KW-0170">Cobalt</keyword>
<evidence type="ECO:0000256" key="6">
    <source>
        <dbReference type="ARBA" id="ARBA00023002"/>
    </source>
</evidence>
<dbReference type="UniPathway" id="UPA00244">
    <property type="reaction ID" value="UER00312"/>
</dbReference>
<reference evidence="12 13" key="1">
    <citation type="submission" date="2017-03" db="EMBL/GenBank/DDBJ databases">
        <title>Complete genome sequence of Candidatus 'Thiodictyon syntrophicum' sp. nov. strain Cad16T, a photolithoautotroph purple sulfur bacterium isolated from an alpine meromictic lake.</title>
        <authorList>
            <person name="Luedin S.M."/>
            <person name="Pothier J.F."/>
            <person name="Danza F."/>
            <person name="Storelli N."/>
            <person name="Wittwer M."/>
            <person name="Tonolla M."/>
        </authorList>
    </citation>
    <scope>NUCLEOTIDE SEQUENCE [LARGE SCALE GENOMIC DNA]</scope>
    <source>
        <strain evidence="12 13">Cad16T</strain>
    </source>
</reference>
<dbReference type="HAMAP" id="MF_00536">
    <property type="entry name" value="PdxA"/>
    <property type="match status" value="1"/>
</dbReference>
<dbReference type="PANTHER" id="PTHR30004">
    <property type="entry name" value="4-HYDROXYTHREONINE-4-PHOSPHATE DEHYDROGENASE"/>
    <property type="match status" value="1"/>
</dbReference>
<keyword evidence="1 10" id="KW-0963">Cytoplasm</keyword>
<comment type="pathway">
    <text evidence="10">Cofactor biosynthesis; pyridoxine 5'-phosphate biosynthesis; pyridoxine 5'-phosphate from D-erythrose 4-phosphate: step 4/5.</text>
</comment>
<dbReference type="GO" id="GO:0008615">
    <property type="term" value="P:pyridoxine biosynthetic process"/>
    <property type="evidence" value="ECO:0007669"/>
    <property type="project" value="UniProtKB-UniRule"/>
</dbReference>
<keyword evidence="4 10" id="KW-0460">Magnesium</keyword>
<evidence type="ECO:0000313" key="12">
    <source>
        <dbReference type="EMBL" id="AUB80388.1"/>
    </source>
</evidence>
<dbReference type="OrthoDB" id="9801783at2"/>
<feature type="region of interest" description="Disordered" evidence="11">
    <location>
        <begin position="1"/>
        <end position="26"/>
    </location>
</feature>
<comment type="miscellaneous">
    <text evidence="10">The active site is located at the dimer interface.</text>
</comment>
<dbReference type="Proteomes" id="UP000232638">
    <property type="component" value="Chromosome"/>
</dbReference>
<evidence type="ECO:0000256" key="8">
    <source>
        <dbReference type="ARBA" id="ARBA00023096"/>
    </source>
</evidence>
<evidence type="ECO:0000313" key="13">
    <source>
        <dbReference type="Proteomes" id="UP000232638"/>
    </source>
</evidence>
<comment type="cofactor">
    <cofactor evidence="10">
        <name>Zn(2+)</name>
        <dbReference type="ChEBI" id="CHEBI:29105"/>
    </cofactor>
    <cofactor evidence="10">
        <name>Mg(2+)</name>
        <dbReference type="ChEBI" id="CHEBI:18420"/>
    </cofactor>
    <cofactor evidence="10">
        <name>Co(2+)</name>
        <dbReference type="ChEBI" id="CHEBI:48828"/>
    </cofactor>
    <text evidence="10">Binds 1 divalent metal cation per subunit. Can use ions such as Zn(2+), Mg(2+) or Co(2+).</text>
</comment>
<dbReference type="InterPro" id="IPR037510">
    <property type="entry name" value="PdxA"/>
</dbReference>
<feature type="binding site" evidence="10">
    <location>
        <position position="152"/>
    </location>
    <ligand>
        <name>substrate</name>
    </ligand>
</feature>
<proteinExistence type="inferred from homology"/>
<dbReference type="InterPro" id="IPR005255">
    <property type="entry name" value="PdxA_fam"/>
</dbReference>
<dbReference type="RefSeq" id="WP_100918187.1">
    <property type="nucleotide sequence ID" value="NZ_CP020370.1"/>
</dbReference>
<keyword evidence="3 10" id="KW-0862">Zinc</keyword>
<evidence type="ECO:0000256" key="2">
    <source>
        <dbReference type="ARBA" id="ARBA00022723"/>
    </source>
</evidence>
<evidence type="ECO:0000256" key="4">
    <source>
        <dbReference type="ARBA" id="ARBA00022842"/>
    </source>
</evidence>
<keyword evidence="2 10" id="KW-0479">Metal-binding</keyword>
<dbReference type="GO" id="GO:0051287">
    <property type="term" value="F:NAD binding"/>
    <property type="evidence" value="ECO:0007669"/>
    <property type="project" value="InterPro"/>
</dbReference>
<evidence type="ECO:0000256" key="11">
    <source>
        <dbReference type="SAM" id="MobiDB-lite"/>
    </source>
</evidence>
<feature type="binding site" evidence="10">
    <location>
        <position position="151"/>
    </location>
    <ligand>
        <name>substrate</name>
    </ligand>
</feature>
<evidence type="ECO:0000256" key="3">
    <source>
        <dbReference type="ARBA" id="ARBA00022833"/>
    </source>
</evidence>
<dbReference type="GO" id="GO:0050570">
    <property type="term" value="F:4-hydroxythreonine-4-phosphate dehydrogenase activity"/>
    <property type="evidence" value="ECO:0007669"/>
    <property type="project" value="UniProtKB-UniRule"/>
</dbReference>
<sequence>MAPASSPERRPPGRTAPVLPRLALTPGEPAGIGPDLLVRLIQTPQPAQLVAVADPALLTGRARALGLPLTCLEYEPDSPREPSPPGTLWVRPVPLAAAVKPGRLDPANAPYVLATLRVACDLCLTGALDALVTGPVHKGIINDAGIPFTGHTEFLAQQCAAQPVMLLATPGLRVALVTTHLPLSQVAAAITAPLLTQVIEILHRDLVARFGIPAPRILVCGLNPHAGEGGHLGHEEIEVITPVLETLRGRGWDLQGPLPADTAFVPERLTGADAVLAMYHDQGLPVLKHLGFGQAVNVTLGLPIIRTSVDHGTALDLAGTDRADLGSLRAAIAMAVEMVRGG</sequence>